<name>A0A6G4AWJ4_9ACTN</name>
<dbReference type="EMBL" id="JAAIKT010000133">
    <property type="protein sequence ID" value="NEW77620.1"/>
    <property type="molecule type" value="Genomic_DNA"/>
</dbReference>
<evidence type="ECO:0000259" key="2">
    <source>
        <dbReference type="Pfam" id="PF00975"/>
    </source>
</evidence>
<keyword evidence="4" id="KW-1185">Reference proteome</keyword>
<dbReference type="InterPro" id="IPR029058">
    <property type="entry name" value="AB_hydrolase_fold"/>
</dbReference>
<proteinExistence type="inferred from homology"/>
<dbReference type="InterPro" id="IPR001031">
    <property type="entry name" value="Thioesterase"/>
</dbReference>
<sequence>MSLTLLCVPFSGSGAGFFRAWQKLDTPGVSVVALQLPGREERFAEAPYLDLNAAVHDLAEQSFRAVSPSVTVAVFGHSRFGAVLAFELARVLEEQGLLTVAHVLVSGSPGPLIKPPRISDLDDDTFVARVEQMSGYRHTAFDIPQLRELLIPVLRADTAIHEDYEPFSNAPLASPITALRGSDDSLVSRAEAELWRSATSSTFELIEFSGEHMYLTDSAREVLSAIAEIEKKTK</sequence>
<dbReference type="Gene3D" id="3.40.50.1820">
    <property type="entry name" value="alpha/beta hydrolase"/>
    <property type="match status" value="1"/>
</dbReference>
<dbReference type="SUPFAM" id="SSF53474">
    <property type="entry name" value="alpha/beta-Hydrolases"/>
    <property type="match status" value="1"/>
</dbReference>
<organism evidence="3 4">
    <name type="scientific">Streptomyces rhizosphaericus</name>
    <dbReference type="NCBI Taxonomy" id="114699"/>
    <lineage>
        <taxon>Bacteria</taxon>
        <taxon>Bacillati</taxon>
        <taxon>Actinomycetota</taxon>
        <taxon>Actinomycetes</taxon>
        <taxon>Kitasatosporales</taxon>
        <taxon>Streptomycetaceae</taxon>
        <taxon>Streptomyces</taxon>
        <taxon>Streptomyces violaceusniger group</taxon>
    </lineage>
</organism>
<reference evidence="3" key="1">
    <citation type="submission" date="2020-02" db="EMBL/GenBank/DDBJ databases">
        <title>A new Streptomyces sp. for controlling soil-borne diseases.</title>
        <authorList>
            <person name="Li X."/>
            <person name="Tian Y."/>
            <person name="Gao K."/>
        </authorList>
    </citation>
    <scope>NUCLEOTIDE SEQUENCE [LARGE SCALE GENOMIC DNA]</scope>
    <source>
        <strain evidence="3">0250</strain>
    </source>
</reference>
<dbReference type="Pfam" id="PF00975">
    <property type="entry name" value="Thioesterase"/>
    <property type="match status" value="1"/>
</dbReference>
<evidence type="ECO:0000313" key="4">
    <source>
        <dbReference type="Proteomes" id="UP000476310"/>
    </source>
</evidence>
<dbReference type="PANTHER" id="PTHR11487:SF0">
    <property type="entry name" value="S-ACYL FATTY ACID SYNTHASE THIOESTERASE, MEDIUM CHAIN"/>
    <property type="match status" value="1"/>
</dbReference>
<comment type="caution">
    <text evidence="3">The sequence shown here is derived from an EMBL/GenBank/DDBJ whole genome shotgun (WGS) entry which is preliminary data.</text>
</comment>
<comment type="similarity">
    <text evidence="1">Belongs to the thioesterase family.</text>
</comment>
<dbReference type="PANTHER" id="PTHR11487">
    <property type="entry name" value="THIOESTERASE"/>
    <property type="match status" value="1"/>
</dbReference>
<dbReference type="RefSeq" id="WP_164437103.1">
    <property type="nucleotide sequence ID" value="NZ_JAAIKT010000133.1"/>
</dbReference>
<protein>
    <submittedName>
        <fullName evidence="3">Thioesterase</fullName>
    </submittedName>
</protein>
<gene>
    <name evidence="3" type="ORF">G4H13_46765</name>
</gene>
<dbReference type="InterPro" id="IPR012223">
    <property type="entry name" value="TEII"/>
</dbReference>
<dbReference type="Proteomes" id="UP000476310">
    <property type="component" value="Unassembled WGS sequence"/>
</dbReference>
<dbReference type="AlphaFoldDB" id="A0A6G4AWJ4"/>
<feature type="domain" description="Thioesterase" evidence="2">
    <location>
        <begin position="4"/>
        <end position="227"/>
    </location>
</feature>
<accession>A0A6G4AWJ4</accession>
<evidence type="ECO:0000256" key="1">
    <source>
        <dbReference type="ARBA" id="ARBA00007169"/>
    </source>
</evidence>
<dbReference type="GO" id="GO:0008610">
    <property type="term" value="P:lipid biosynthetic process"/>
    <property type="evidence" value="ECO:0007669"/>
    <property type="project" value="TreeGrafter"/>
</dbReference>
<evidence type="ECO:0000313" key="3">
    <source>
        <dbReference type="EMBL" id="NEW77620.1"/>
    </source>
</evidence>